<accession>A0AAV5V5F7</accession>
<name>A0AAV5V5F7_9BILA</name>
<proteinExistence type="predicted"/>
<keyword evidence="1" id="KW-0472">Membrane</keyword>
<organism evidence="2 3">
    <name type="scientific">Pristionchus fissidentatus</name>
    <dbReference type="NCBI Taxonomy" id="1538716"/>
    <lineage>
        <taxon>Eukaryota</taxon>
        <taxon>Metazoa</taxon>
        <taxon>Ecdysozoa</taxon>
        <taxon>Nematoda</taxon>
        <taxon>Chromadorea</taxon>
        <taxon>Rhabditida</taxon>
        <taxon>Rhabditina</taxon>
        <taxon>Diplogasteromorpha</taxon>
        <taxon>Diplogasteroidea</taxon>
        <taxon>Neodiplogasteridae</taxon>
        <taxon>Pristionchus</taxon>
    </lineage>
</organism>
<feature type="transmembrane region" description="Helical" evidence="1">
    <location>
        <begin position="33"/>
        <end position="52"/>
    </location>
</feature>
<gene>
    <name evidence="2" type="ORF">PFISCL1PPCAC_4810</name>
</gene>
<dbReference type="AlphaFoldDB" id="A0AAV5V5F7"/>
<keyword evidence="1" id="KW-1133">Transmembrane helix</keyword>
<protein>
    <recommendedName>
        <fullName evidence="4">G protein-coupled receptor</fullName>
    </recommendedName>
</protein>
<dbReference type="EMBL" id="BTSY01000002">
    <property type="protein sequence ID" value="GMT13513.1"/>
    <property type="molecule type" value="Genomic_DNA"/>
</dbReference>
<evidence type="ECO:0000313" key="3">
    <source>
        <dbReference type="Proteomes" id="UP001432322"/>
    </source>
</evidence>
<reference evidence="2" key="1">
    <citation type="submission" date="2023-10" db="EMBL/GenBank/DDBJ databases">
        <title>Genome assembly of Pristionchus species.</title>
        <authorList>
            <person name="Yoshida K."/>
            <person name="Sommer R.J."/>
        </authorList>
    </citation>
    <scope>NUCLEOTIDE SEQUENCE</scope>
    <source>
        <strain evidence="2">RS5133</strain>
    </source>
</reference>
<keyword evidence="1" id="KW-0812">Transmembrane</keyword>
<sequence>MVDVGELLGGGPDRRLGVVGLESFHHLLVQTHFVSSLGIMKSFALVLIIAPYRATTCSSSSALLNHNHFASLPSPDPREFLSLQAMRDRRLRDHARRARR</sequence>
<evidence type="ECO:0000256" key="1">
    <source>
        <dbReference type="SAM" id="Phobius"/>
    </source>
</evidence>
<evidence type="ECO:0008006" key="4">
    <source>
        <dbReference type="Google" id="ProtNLM"/>
    </source>
</evidence>
<comment type="caution">
    <text evidence="2">The sequence shown here is derived from an EMBL/GenBank/DDBJ whole genome shotgun (WGS) entry which is preliminary data.</text>
</comment>
<keyword evidence="3" id="KW-1185">Reference proteome</keyword>
<evidence type="ECO:0000313" key="2">
    <source>
        <dbReference type="EMBL" id="GMT13513.1"/>
    </source>
</evidence>
<dbReference type="Proteomes" id="UP001432322">
    <property type="component" value="Unassembled WGS sequence"/>
</dbReference>